<evidence type="ECO:0000256" key="18">
    <source>
        <dbReference type="ARBA" id="ARBA00048679"/>
    </source>
</evidence>
<dbReference type="SUPFAM" id="SSF56112">
    <property type="entry name" value="Protein kinase-like (PK-like)"/>
    <property type="match status" value="1"/>
</dbReference>
<keyword evidence="8" id="KW-0812">Transmembrane</keyword>
<comment type="similarity">
    <text evidence="2">In the N-terminal section; belongs to the leguminous lectin family.</text>
</comment>
<evidence type="ECO:0000256" key="7">
    <source>
        <dbReference type="ARBA" id="ARBA00022679"/>
    </source>
</evidence>
<feature type="binding site" evidence="19">
    <location>
        <position position="431"/>
    </location>
    <ligand>
        <name>ATP</name>
        <dbReference type="ChEBI" id="CHEBI:30616"/>
    </ligand>
</feature>
<comment type="subcellular location">
    <subcellularLocation>
        <location evidence="1">Cell membrane</location>
        <topology evidence="1">Single-pass type I membrane protein</topology>
    </subcellularLocation>
</comment>
<keyword evidence="16" id="KW-0325">Glycoprotein</keyword>
<dbReference type="GO" id="GO:0004674">
    <property type="term" value="F:protein serine/threonine kinase activity"/>
    <property type="evidence" value="ECO:0007669"/>
    <property type="project" value="UniProtKB-KW"/>
</dbReference>
<comment type="caution">
    <text evidence="21">The sequence shown here is derived from an EMBL/GenBank/DDBJ whole genome shotgun (WGS) entry which is preliminary data.</text>
</comment>
<evidence type="ECO:0000256" key="14">
    <source>
        <dbReference type="ARBA" id="ARBA00022989"/>
    </source>
</evidence>
<dbReference type="Gene3D" id="2.60.120.200">
    <property type="match status" value="1"/>
</dbReference>
<feature type="domain" description="Protein kinase" evidence="20">
    <location>
        <begin position="402"/>
        <end position="704"/>
    </location>
</feature>
<dbReference type="CDD" id="cd14066">
    <property type="entry name" value="STKc_IRAK"/>
    <property type="match status" value="1"/>
</dbReference>
<evidence type="ECO:0000256" key="15">
    <source>
        <dbReference type="ARBA" id="ARBA00023136"/>
    </source>
</evidence>
<dbReference type="PROSITE" id="PS50011">
    <property type="entry name" value="PROTEIN_KINASE_DOM"/>
    <property type="match status" value="1"/>
</dbReference>
<dbReference type="InterPro" id="IPR019825">
    <property type="entry name" value="Lectin_legB_Mn/Ca_BS"/>
</dbReference>
<dbReference type="Gene3D" id="1.10.510.10">
    <property type="entry name" value="Transferase(Phosphotransferase) domain 1"/>
    <property type="match status" value="1"/>
</dbReference>
<evidence type="ECO:0000313" key="22">
    <source>
        <dbReference type="Proteomes" id="UP000077202"/>
    </source>
</evidence>
<evidence type="ECO:0000256" key="1">
    <source>
        <dbReference type="ARBA" id="ARBA00004251"/>
    </source>
</evidence>
<evidence type="ECO:0000256" key="10">
    <source>
        <dbReference type="ARBA" id="ARBA00022734"/>
    </source>
</evidence>
<protein>
    <recommendedName>
        <fullName evidence="4">non-specific serine/threonine protein kinase</fullName>
        <ecNumber evidence="4">2.7.11.1</ecNumber>
    </recommendedName>
</protein>
<dbReference type="EMBL" id="LVLJ01003268">
    <property type="protein sequence ID" value="OAE22158.1"/>
    <property type="molecule type" value="Genomic_DNA"/>
</dbReference>
<dbReference type="InterPro" id="IPR001220">
    <property type="entry name" value="Legume_lectin_dom"/>
</dbReference>
<evidence type="ECO:0000256" key="4">
    <source>
        <dbReference type="ARBA" id="ARBA00012513"/>
    </source>
</evidence>
<evidence type="ECO:0000313" key="21">
    <source>
        <dbReference type="EMBL" id="OAE22158.1"/>
    </source>
</evidence>
<keyword evidence="5" id="KW-1003">Cell membrane</keyword>
<dbReference type="Pfam" id="PF00069">
    <property type="entry name" value="Pkinase"/>
    <property type="match status" value="1"/>
</dbReference>
<dbReference type="AlphaFoldDB" id="A0A176VMI6"/>
<evidence type="ECO:0000259" key="20">
    <source>
        <dbReference type="PROSITE" id="PS50011"/>
    </source>
</evidence>
<dbReference type="InterPro" id="IPR013320">
    <property type="entry name" value="ConA-like_dom_sf"/>
</dbReference>
<dbReference type="FunFam" id="3.30.200.20:FF:000162">
    <property type="entry name" value="Adenine nucleotide alpha hydrolase-like domain kinase"/>
    <property type="match status" value="1"/>
</dbReference>
<keyword evidence="13 19" id="KW-0067">ATP-binding</keyword>
<keyword evidence="6" id="KW-0723">Serine/threonine-protein kinase</keyword>
<dbReference type="CDD" id="cd06899">
    <property type="entry name" value="lectin_legume_LecRK_Arcelin_ConA"/>
    <property type="match status" value="1"/>
</dbReference>
<dbReference type="PANTHER" id="PTHR27007">
    <property type="match status" value="1"/>
</dbReference>
<dbReference type="InterPro" id="IPR000719">
    <property type="entry name" value="Prot_kinase_dom"/>
</dbReference>
<sequence length="741" mass="81122">MCAKGVADQNQKLGMMGHVSKEGVGLLFALWIASGATQFVVHAVTSSFSVQEGSFSCGSTGNMLCSRDASTTAEGVLLLTPREPYKQINSNIFEATVGMALYKEPIQLLNTTSSHSASFNISFSISMNAVTTIPGDGMAFVMCSQSDFVGAPGRTLGAFSKNQLEMGINVLAVEFDTYQNNLDSDFEADADNNHVGIDINSINSKKADYVWSFRLVESGRLYAWVDYDSTTSTLEMRISQTSEKPAKPKLSYSTDLRTVFHKEQVWVGFSAANGNSTSYSYSAAYDLTVKSSFPIEAEGMHDDNIDAMQWVYSSEGSKLYEKAIAGVSVGVAAAVLGAYVVSRSYWLRKRRNMSYNSSKRGGGSDAVDRDLESIITGLSFTATDTRIQVFKYKDLSAATNNFDDDLKLGTGGFGSVYRGRIPGTDRDVAVKRMDNTSPQGSRQFLAEVYTVSQLRHRNIVQLRGWCSDGPESSKYLLVYELMPKGSLDNYLYSQVSDVVLSWEGRFKILEGLAAALHYMHEGWRHQVIHRDVKTSNIMLDDDFQAVLGDFGLARASRHSKDPPTTSVAGTHGYIAPEALLTGKYTVKTDVFAYGAVALEIVCGRKIYDLGCPTDEIVLLDWVWEKLSEDKLLSVVDPRLVDTCDMDEVEGILLLGLLCSHPVADDRPVMSEVLGILAGTVVLPPIPKSKPVFDSNVELHRSPHVNGAVAQVGIPTGSEPWCTQLFKSGKSIRDARAKLQRM</sequence>
<dbReference type="EC" id="2.7.11.1" evidence="4"/>
<dbReference type="PROSITE" id="PS00307">
    <property type="entry name" value="LECTIN_LEGUME_BETA"/>
    <property type="match status" value="1"/>
</dbReference>
<dbReference type="GO" id="GO:0005524">
    <property type="term" value="F:ATP binding"/>
    <property type="evidence" value="ECO:0007669"/>
    <property type="project" value="UniProtKB-UniRule"/>
</dbReference>
<dbReference type="Proteomes" id="UP000077202">
    <property type="component" value="Unassembled WGS sequence"/>
</dbReference>
<evidence type="ECO:0000256" key="9">
    <source>
        <dbReference type="ARBA" id="ARBA00022729"/>
    </source>
</evidence>
<dbReference type="GO" id="GO:0030246">
    <property type="term" value="F:carbohydrate binding"/>
    <property type="evidence" value="ECO:0007669"/>
    <property type="project" value="UniProtKB-KW"/>
</dbReference>
<evidence type="ECO:0000256" key="12">
    <source>
        <dbReference type="ARBA" id="ARBA00022777"/>
    </source>
</evidence>
<keyword evidence="12" id="KW-0418">Kinase</keyword>
<reference evidence="21" key="1">
    <citation type="submission" date="2016-03" db="EMBL/GenBank/DDBJ databases">
        <title>Mechanisms controlling the formation of the plant cell surface in tip-growing cells are functionally conserved among land plants.</title>
        <authorList>
            <person name="Honkanen S."/>
            <person name="Jones V.A."/>
            <person name="Morieri G."/>
            <person name="Champion C."/>
            <person name="Hetherington A.J."/>
            <person name="Kelly S."/>
            <person name="Saint-Marcoux D."/>
            <person name="Proust H."/>
            <person name="Prescott H."/>
            <person name="Dolan L."/>
        </authorList>
    </citation>
    <scope>NUCLEOTIDE SEQUENCE [LARGE SCALE GENOMIC DNA]</scope>
    <source>
        <tissue evidence="21">Whole gametophyte</tissue>
    </source>
</reference>
<dbReference type="PROSITE" id="PS00107">
    <property type="entry name" value="PROTEIN_KINASE_ATP"/>
    <property type="match status" value="1"/>
</dbReference>
<proteinExistence type="inferred from homology"/>
<dbReference type="InterPro" id="IPR008271">
    <property type="entry name" value="Ser/Thr_kinase_AS"/>
</dbReference>
<dbReference type="Pfam" id="PF00139">
    <property type="entry name" value="Lectin_legB"/>
    <property type="match status" value="1"/>
</dbReference>
<dbReference type="InterPro" id="IPR017441">
    <property type="entry name" value="Protein_kinase_ATP_BS"/>
</dbReference>
<evidence type="ECO:0000256" key="16">
    <source>
        <dbReference type="ARBA" id="ARBA00023180"/>
    </source>
</evidence>
<evidence type="ECO:0000256" key="11">
    <source>
        <dbReference type="ARBA" id="ARBA00022741"/>
    </source>
</evidence>
<dbReference type="InterPro" id="IPR011009">
    <property type="entry name" value="Kinase-like_dom_sf"/>
</dbReference>
<evidence type="ECO:0000256" key="13">
    <source>
        <dbReference type="ARBA" id="ARBA00022840"/>
    </source>
</evidence>
<evidence type="ECO:0000256" key="19">
    <source>
        <dbReference type="PROSITE-ProRule" id="PRU10141"/>
    </source>
</evidence>
<evidence type="ECO:0000256" key="17">
    <source>
        <dbReference type="ARBA" id="ARBA00047899"/>
    </source>
</evidence>
<keyword evidence="7" id="KW-0808">Transferase</keyword>
<evidence type="ECO:0000256" key="2">
    <source>
        <dbReference type="ARBA" id="ARBA00008536"/>
    </source>
</evidence>
<dbReference type="GO" id="GO:0005886">
    <property type="term" value="C:plasma membrane"/>
    <property type="evidence" value="ECO:0007669"/>
    <property type="project" value="UniProtKB-SubCell"/>
</dbReference>
<evidence type="ECO:0000256" key="8">
    <source>
        <dbReference type="ARBA" id="ARBA00022692"/>
    </source>
</evidence>
<keyword evidence="11 19" id="KW-0547">Nucleotide-binding</keyword>
<dbReference type="SMART" id="SM00220">
    <property type="entry name" value="S_TKc"/>
    <property type="match status" value="1"/>
</dbReference>
<dbReference type="FunFam" id="1.10.510.10:FF:000108">
    <property type="entry name" value="L-type lectin-domain containing receptor kinase S.4"/>
    <property type="match status" value="1"/>
</dbReference>
<comment type="catalytic activity">
    <reaction evidence="18">
        <text>L-seryl-[protein] + ATP = O-phospho-L-seryl-[protein] + ADP + H(+)</text>
        <dbReference type="Rhea" id="RHEA:17989"/>
        <dbReference type="Rhea" id="RHEA-COMP:9863"/>
        <dbReference type="Rhea" id="RHEA-COMP:11604"/>
        <dbReference type="ChEBI" id="CHEBI:15378"/>
        <dbReference type="ChEBI" id="CHEBI:29999"/>
        <dbReference type="ChEBI" id="CHEBI:30616"/>
        <dbReference type="ChEBI" id="CHEBI:83421"/>
        <dbReference type="ChEBI" id="CHEBI:456216"/>
        <dbReference type="EC" id="2.7.11.1"/>
    </reaction>
</comment>
<dbReference type="SUPFAM" id="SSF49899">
    <property type="entry name" value="Concanavalin A-like lectins/glucanases"/>
    <property type="match status" value="1"/>
</dbReference>
<accession>A0A176VMI6</accession>
<comment type="catalytic activity">
    <reaction evidence="17">
        <text>L-threonyl-[protein] + ATP = O-phospho-L-threonyl-[protein] + ADP + H(+)</text>
        <dbReference type="Rhea" id="RHEA:46608"/>
        <dbReference type="Rhea" id="RHEA-COMP:11060"/>
        <dbReference type="Rhea" id="RHEA-COMP:11605"/>
        <dbReference type="ChEBI" id="CHEBI:15378"/>
        <dbReference type="ChEBI" id="CHEBI:30013"/>
        <dbReference type="ChEBI" id="CHEBI:30616"/>
        <dbReference type="ChEBI" id="CHEBI:61977"/>
        <dbReference type="ChEBI" id="CHEBI:456216"/>
        <dbReference type="EC" id="2.7.11.1"/>
    </reaction>
</comment>
<keyword evidence="10" id="KW-0430">Lectin</keyword>
<dbReference type="Gene3D" id="3.30.200.20">
    <property type="entry name" value="Phosphorylase Kinase, domain 1"/>
    <property type="match status" value="1"/>
</dbReference>
<evidence type="ECO:0000256" key="3">
    <source>
        <dbReference type="ARBA" id="ARBA00010217"/>
    </source>
</evidence>
<dbReference type="InterPro" id="IPR050528">
    <property type="entry name" value="L-type_Lectin-RKs"/>
</dbReference>
<keyword evidence="14" id="KW-1133">Transmembrane helix</keyword>
<evidence type="ECO:0000256" key="5">
    <source>
        <dbReference type="ARBA" id="ARBA00022475"/>
    </source>
</evidence>
<organism evidence="21 22">
    <name type="scientific">Marchantia polymorpha subsp. ruderalis</name>
    <dbReference type="NCBI Taxonomy" id="1480154"/>
    <lineage>
        <taxon>Eukaryota</taxon>
        <taxon>Viridiplantae</taxon>
        <taxon>Streptophyta</taxon>
        <taxon>Embryophyta</taxon>
        <taxon>Marchantiophyta</taxon>
        <taxon>Marchantiopsida</taxon>
        <taxon>Marchantiidae</taxon>
        <taxon>Marchantiales</taxon>
        <taxon>Marchantiaceae</taxon>
        <taxon>Marchantia</taxon>
    </lineage>
</organism>
<keyword evidence="9" id="KW-0732">Signal</keyword>
<evidence type="ECO:0000256" key="6">
    <source>
        <dbReference type="ARBA" id="ARBA00022527"/>
    </source>
</evidence>
<comment type="similarity">
    <text evidence="3">In the C-terminal section; belongs to the protein kinase superfamily. Ser/Thr protein kinase family.</text>
</comment>
<dbReference type="PROSITE" id="PS00108">
    <property type="entry name" value="PROTEIN_KINASE_ST"/>
    <property type="match status" value="1"/>
</dbReference>
<name>A0A176VMI6_MARPO</name>
<keyword evidence="15" id="KW-0472">Membrane</keyword>
<gene>
    <name evidence="21" type="ORF">AXG93_3271s1010</name>
</gene>
<keyword evidence="22" id="KW-1185">Reference proteome</keyword>